<dbReference type="GO" id="GO:0048046">
    <property type="term" value="C:apoplast"/>
    <property type="evidence" value="ECO:0007669"/>
    <property type="project" value="UniProtKB-SubCell"/>
</dbReference>
<gene>
    <name evidence="3" type="ORF">ISN44_As06g023090</name>
</gene>
<keyword evidence="1" id="KW-0052">Apoplast</keyword>
<dbReference type="Proteomes" id="UP000694251">
    <property type="component" value="Chromosome 6"/>
</dbReference>
<dbReference type="Pfam" id="PF03018">
    <property type="entry name" value="Dirigent"/>
    <property type="match status" value="1"/>
</dbReference>
<comment type="subunit">
    <text evidence="1">Homodimer.</text>
</comment>
<proteinExistence type="inferred from homology"/>
<evidence type="ECO:0000313" key="4">
    <source>
        <dbReference type="Proteomes" id="UP000694251"/>
    </source>
</evidence>
<dbReference type="OrthoDB" id="1864232at2759"/>
<feature type="region of interest" description="Disordered" evidence="2">
    <location>
        <begin position="1"/>
        <end position="21"/>
    </location>
</feature>
<evidence type="ECO:0000256" key="1">
    <source>
        <dbReference type="RuleBase" id="RU363099"/>
    </source>
</evidence>
<comment type="similarity">
    <text evidence="1">Belongs to the plant dirigent protein family.</text>
</comment>
<comment type="function">
    <text evidence="1">Dirigent proteins impart stereoselectivity on the phenoxy radical-coupling reaction, yielding optically active lignans from two molecules of coniferyl alcohol in the biosynthesis of lignans, flavonolignans, and alkaloids and thus plays a central role in plant secondary metabolism.</text>
</comment>
<sequence length="112" mass="12320">MTSSPVTIPPASLTEGPELSSKEVGRAQGLYASTDMKTFGFSMVFNLAFTEGEFNGSTAAMYGRNQILLEDRELPIIGGTGAFRFARGYARPKTYKIVNIDAVVEYNVFIWH</sequence>
<evidence type="ECO:0000313" key="3">
    <source>
        <dbReference type="EMBL" id="KAG7598002.1"/>
    </source>
</evidence>
<protein>
    <recommendedName>
        <fullName evidence="1">Dirigent protein</fullName>
    </recommendedName>
</protein>
<name>A0A8T2CIF7_ARASU</name>
<dbReference type="PANTHER" id="PTHR21495">
    <property type="entry name" value="NUCLEOPORIN-RELATED"/>
    <property type="match status" value="1"/>
</dbReference>
<keyword evidence="1" id="KW-0964">Secreted</keyword>
<keyword evidence="4" id="KW-1185">Reference proteome</keyword>
<comment type="subcellular location">
    <subcellularLocation>
        <location evidence="1">Secreted</location>
        <location evidence="1">Extracellular space</location>
        <location evidence="1">Apoplast</location>
    </subcellularLocation>
</comment>
<accession>A0A8T2CIF7</accession>
<organism evidence="3 4">
    <name type="scientific">Arabidopsis suecica</name>
    <name type="common">Swedish thale-cress</name>
    <name type="synonym">Cardaminopsis suecica</name>
    <dbReference type="NCBI Taxonomy" id="45249"/>
    <lineage>
        <taxon>Eukaryota</taxon>
        <taxon>Viridiplantae</taxon>
        <taxon>Streptophyta</taxon>
        <taxon>Embryophyta</taxon>
        <taxon>Tracheophyta</taxon>
        <taxon>Spermatophyta</taxon>
        <taxon>Magnoliopsida</taxon>
        <taxon>eudicotyledons</taxon>
        <taxon>Gunneridae</taxon>
        <taxon>Pentapetalae</taxon>
        <taxon>rosids</taxon>
        <taxon>malvids</taxon>
        <taxon>Brassicales</taxon>
        <taxon>Brassicaceae</taxon>
        <taxon>Camelineae</taxon>
        <taxon>Arabidopsis</taxon>
    </lineage>
</organism>
<evidence type="ECO:0000256" key="2">
    <source>
        <dbReference type="SAM" id="MobiDB-lite"/>
    </source>
</evidence>
<reference evidence="3 4" key="1">
    <citation type="submission" date="2020-12" db="EMBL/GenBank/DDBJ databases">
        <title>Concerted genomic and epigenomic changes stabilize Arabidopsis allopolyploids.</title>
        <authorList>
            <person name="Chen Z."/>
        </authorList>
    </citation>
    <scope>NUCLEOTIDE SEQUENCE [LARGE SCALE GENOMIC DNA]</scope>
    <source>
        <strain evidence="3">As9502</strain>
        <tissue evidence="3">Leaf</tissue>
    </source>
</reference>
<dbReference type="EMBL" id="JAEFBJ010000006">
    <property type="protein sequence ID" value="KAG7598002.1"/>
    <property type="molecule type" value="Genomic_DNA"/>
</dbReference>
<comment type="caution">
    <text evidence="3">The sequence shown here is derived from an EMBL/GenBank/DDBJ whole genome shotgun (WGS) entry which is preliminary data.</text>
</comment>
<dbReference type="AlphaFoldDB" id="A0A8T2CIF7"/>
<dbReference type="InterPro" id="IPR004265">
    <property type="entry name" value="Dirigent"/>
</dbReference>